<reference evidence="7 8" key="1">
    <citation type="submission" date="2018-11" db="EMBL/GenBank/DDBJ databases">
        <title>Aerococcus sp. SJQ22, whole genome shotgun sequence.</title>
        <authorList>
            <person name="Sun L."/>
            <person name="Gao X."/>
            <person name="Chen W."/>
            <person name="Huang K."/>
        </authorList>
    </citation>
    <scope>NUCLEOTIDE SEQUENCE [LARGE SCALE GENOMIC DNA]</scope>
    <source>
        <strain evidence="7 8">SJQ22</strain>
    </source>
</reference>
<evidence type="ECO:0000256" key="3">
    <source>
        <dbReference type="ARBA" id="ARBA00022759"/>
    </source>
</evidence>
<keyword evidence="5" id="KW-0460">Magnesium</keyword>
<name>A0A3N4GDK2_9LACT</name>
<comment type="cofactor">
    <cofactor evidence="5">
        <name>Mg(2+)</name>
        <dbReference type="ChEBI" id="CHEBI:18420"/>
    </cofactor>
</comment>
<evidence type="ECO:0000256" key="5">
    <source>
        <dbReference type="HAMAP-Rule" id="MF_01468"/>
    </source>
</evidence>
<sequence>MSENKSLSSNQINQLSGLTLAYLGDASWEVVVRSYLVNQGLTKPKDLHKAATSFVSAKGQAALITLMENTPGFLTEDEITVFKRGRNAKSHSSAKNADIHTYRIATGFEALMGYVYLTDKERFDTITQFCIDNIDQAQGNEEATHGTK</sequence>
<gene>
    <name evidence="5" type="primary">mrnC</name>
    <name evidence="7" type="ORF">EF384_03420</name>
</gene>
<dbReference type="SUPFAM" id="SSF69065">
    <property type="entry name" value="RNase III domain-like"/>
    <property type="match status" value="1"/>
</dbReference>
<evidence type="ECO:0000313" key="8">
    <source>
        <dbReference type="Proteomes" id="UP000273977"/>
    </source>
</evidence>
<dbReference type="GO" id="GO:0019843">
    <property type="term" value="F:rRNA binding"/>
    <property type="evidence" value="ECO:0007669"/>
    <property type="project" value="UniProtKB-UniRule"/>
</dbReference>
<keyword evidence="3 5" id="KW-0255">Endonuclease</keyword>
<dbReference type="GO" id="GO:0006364">
    <property type="term" value="P:rRNA processing"/>
    <property type="evidence" value="ECO:0007669"/>
    <property type="project" value="UniProtKB-UniRule"/>
</dbReference>
<dbReference type="Pfam" id="PF00636">
    <property type="entry name" value="Ribonuclease_3"/>
    <property type="match status" value="1"/>
</dbReference>
<dbReference type="InterPro" id="IPR000999">
    <property type="entry name" value="RNase_III_dom"/>
</dbReference>
<keyword evidence="2 5" id="KW-0540">Nuclease</keyword>
<keyword evidence="1 5" id="KW-0698">rRNA processing</keyword>
<protein>
    <recommendedName>
        <fullName evidence="5">Mini-ribonuclease 3</fullName>
        <shortName evidence="5">Mini-3</shortName>
        <shortName evidence="5">Mini-RNase 3</shortName>
        <ecNumber evidence="5">3.1.26.-</ecNumber>
    </recommendedName>
    <alternativeName>
        <fullName evidence="5">Mini-RNase III</fullName>
        <shortName evidence="5">Mini-III</shortName>
    </alternativeName>
</protein>
<evidence type="ECO:0000313" key="7">
    <source>
        <dbReference type="EMBL" id="RPA60913.1"/>
    </source>
</evidence>
<comment type="subunit">
    <text evidence="5">Homodimer.</text>
</comment>
<keyword evidence="5" id="KW-0690">Ribosome biogenesis</keyword>
<evidence type="ECO:0000259" key="6">
    <source>
        <dbReference type="SMART" id="SM00535"/>
    </source>
</evidence>
<keyword evidence="8" id="KW-1185">Reference proteome</keyword>
<organism evidence="7 8">
    <name type="scientific">Aerococcus agrisoli</name>
    <dbReference type="NCBI Taxonomy" id="2487350"/>
    <lineage>
        <taxon>Bacteria</taxon>
        <taxon>Bacillati</taxon>
        <taxon>Bacillota</taxon>
        <taxon>Bacilli</taxon>
        <taxon>Lactobacillales</taxon>
        <taxon>Aerococcaceae</taxon>
        <taxon>Aerococcus</taxon>
    </lineage>
</organism>
<dbReference type="InterPro" id="IPR036389">
    <property type="entry name" value="RNase_III_sf"/>
</dbReference>
<keyword evidence="5" id="KW-0694">RNA-binding</keyword>
<dbReference type="EC" id="3.1.26.-" evidence="5"/>
<comment type="similarity">
    <text evidence="5">Belongs to the MrnC RNase family.</text>
</comment>
<keyword evidence="4 5" id="KW-0378">Hydrolase</keyword>
<comment type="subcellular location">
    <subcellularLocation>
        <location evidence="5">Cytoplasm</location>
    </subcellularLocation>
</comment>
<comment type="caution">
    <text evidence="7">The sequence shown here is derived from an EMBL/GenBank/DDBJ whole genome shotgun (WGS) entry which is preliminary data.</text>
</comment>
<dbReference type="OrthoDB" id="46571at2"/>
<feature type="active site" evidence="5">
    <location>
        <position position="25"/>
    </location>
</feature>
<keyword evidence="5" id="KW-0963">Cytoplasm</keyword>
<dbReference type="AlphaFoldDB" id="A0A3N4GDK2"/>
<dbReference type="PANTHER" id="PTHR34276">
    <property type="entry name" value="MINI-RIBONUCLEASE 3"/>
    <property type="match status" value="1"/>
</dbReference>
<dbReference type="EMBL" id="RKMG01000007">
    <property type="protein sequence ID" value="RPA60913.1"/>
    <property type="molecule type" value="Genomic_DNA"/>
</dbReference>
<feature type="domain" description="RNase III" evidence="6">
    <location>
        <begin position="1"/>
        <end position="143"/>
    </location>
</feature>
<accession>A0A3N4GDK2</accession>
<evidence type="ECO:0000256" key="4">
    <source>
        <dbReference type="ARBA" id="ARBA00022801"/>
    </source>
</evidence>
<dbReference type="PIRSF" id="PIRSF005520">
    <property type="entry name" value="UCP005520"/>
    <property type="match status" value="1"/>
</dbReference>
<dbReference type="RefSeq" id="WP_123779588.1">
    <property type="nucleotide sequence ID" value="NZ_RKMG01000007.1"/>
</dbReference>
<dbReference type="GO" id="GO:0005737">
    <property type="term" value="C:cytoplasm"/>
    <property type="evidence" value="ECO:0007669"/>
    <property type="project" value="UniProtKB-SubCell"/>
</dbReference>
<evidence type="ECO:0000256" key="1">
    <source>
        <dbReference type="ARBA" id="ARBA00022552"/>
    </source>
</evidence>
<dbReference type="GO" id="GO:0004525">
    <property type="term" value="F:ribonuclease III activity"/>
    <property type="evidence" value="ECO:0007669"/>
    <property type="project" value="InterPro"/>
</dbReference>
<comment type="function">
    <text evidence="5">Involved in correct processing of both the 5' and 3' ends of 23S rRNA precursor. Processes 30S rRNA precursor transcript even in absence of ribonuclease 3 (Rnc); Rnc processes 30S rRNA into smaller rRNA precursors.</text>
</comment>
<dbReference type="SMART" id="SM00535">
    <property type="entry name" value="RIBOc"/>
    <property type="match status" value="1"/>
</dbReference>
<dbReference type="Proteomes" id="UP000273977">
    <property type="component" value="Unassembled WGS sequence"/>
</dbReference>
<dbReference type="InterPro" id="IPR008226">
    <property type="entry name" value="Mini3_fam"/>
</dbReference>
<keyword evidence="5" id="KW-0699">rRNA-binding</keyword>
<evidence type="ECO:0000256" key="2">
    <source>
        <dbReference type="ARBA" id="ARBA00022722"/>
    </source>
</evidence>
<dbReference type="HAMAP" id="MF_01468">
    <property type="entry name" value="RNase_Mini_III"/>
    <property type="match status" value="1"/>
</dbReference>
<dbReference type="PANTHER" id="PTHR34276:SF1">
    <property type="entry name" value="MINI-RIBONUCLEASE 3"/>
    <property type="match status" value="1"/>
</dbReference>
<proteinExistence type="inferred from homology"/>
<dbReference type="Gene3D" id="1.10.1520.10">
    <property type="entry name" value="Ribonuclease III domain"/>
    <property type="match status" value="1"/>
</dbReference>